<dbReference type="Proteomes" id="UP000807159">
    <property type="component" value="Chromosome 3"/>
</dbReference>
<accession>A0A8T2ZBV1</accession>
<protein>
    <submittedName>
        <fullName evidence="1">Uncharacterized protein</fullName>
    </submittedName>
</protein>
<evidence type="ECO:0000313" key="2">
    <source>
        <dbReference type="Proteomes" id="UP000807159"/>
    </source>
</evidence>
<proteinExistence type="predicted"/>
<organism evidence="1 2">
    <name type="scientific">Populus deltoides</name>
    <name type="common">Eastern poplar</name>
    <name type="synonym">Eastern cottonwood</name>
    <dbReference type="NCBI Taxonomy" id="3696"/>
    <lineage>
        <taxon>Eukaryota</taxon>
        <taxon>Viridiplantae</taxon>
        <taxon>Streptophyta</taxon>
        <taxon>Embryophyta</taxon>
        <taxon>Tracheophyta</taxon>
        <taxon>Spermatophyta</taxon>
        <taxon>Magnoliopsida</taxon>
        <taxon>eudicotyledons</taxon>
        <taxon>Gunneridae</taxon>
        <taxon>Pentapetalae</taxon>
        <taxon>rosids</taxon>
        <taxon>fabids</taxon>
        <taxon>Malpighiales</taxon>
        <taxon>Salicaceae</taxon>
        <taxon>Saliceae</taxon>
        <taxon>Populus</taxon>
    </lineage>
</organism>
<reference evidence="1" key="1">
    <citation type="journal article" date="2021" name="J. Hered.">
        <title>Genome Assembly of Salicaceae Populus deltoides (Eastern Cottonwood) I-69 Based on Nanopore Sequencing and Hi-C Technologies.</title>
        <authorList>
            <person name="Bai S."/>
            <person name="Wu H."/>
            <person name="Zhang J."/>
            <person name="Pan Z."/>
            <person name="Zhao W."/>
            <person name="Li Z."/>
            <person name="Tong C."/>
        </authorList>
    </citation>
    <scope>NUCLEOTIDE SEQUENCE</scope>
    <source>
        <tissue evidence="1">Leaf</tissue>
    </source>
</reference>
<comment type="caution">
    <text evidence="1">The sequence shown here is derived from an EMBL/GenBank/DDBJ whole genome shotgun (WGS) entry which is preliminary data.</text>
</comment>
<evidence type="ECO:0000313" key="1">
    <source>
        <dbReference type="EMBL" id="KAH8514741.1"/>
    </source>
</evidence>
<keyword evidence="2" id="KW-1185">Reference proteome</keyword>
<sequence>MSVAGEPVDGAVQEELEEDGGQIQVCECRCVRAGLEVVNGTPAAAAVWLDGGKSESLRESWVCQLWAEAAAAGGWLEERRLGRSAGEEGWVGALGG</sequence>
<dbReference type="EMBL" id="JACEGQ020000003">
    <property type="protein sequence ID" value="KAH8514741.1"/>
    <property type="molecule type" value="Genomic_DNA"/>
</dbReference>
<name>A0A8T2ZBV1_POPDE</name>
<dbReference type="AlphaFoldDB" id="A0A8T2ZBV1"/>
<gene>
    <name evidence="1" type="ORF">H0E87_007541</name>
</gene>